<feature type="domain" description="Disease resistance N-terminal" evidence="8">
    <location>
        <begin position="16"/>
        <end position="102"/>
    </location>
</feature>
<dbReference type="PaxDb" id="39947-A0A0P0Y3T5"/>
<evidence type="ECO:0000256" key="1">
    <source>
        <dbReference type="ARBA" id="ARBA00008894"/>
    </source>
</evidence>
<keyword evidence="10" id="KW-1185">Reference proteome</keyword>
<keyword evidence="4" id="KW-0547">Nucleotide-binding</keyword>
<feature type="non-terminal residue" evidence="9">
    <location>
        <position position="1"/>
    </location>
</feature>
<sequence length="231" mass="26454">IIIKWSLPQGQWVHFFPSLSKMLKEEYDLQKNVKEGIKFLKAELESMQAALEDVSKVPLDQLAKPIKIWARDIRELSYNIEDNIDTFMLRVDSLEPSKKNKFTWLIDECKKSLSKVKIRHKIANDIKDVKSQVKMVMECRDRYNINNVIARLPTTVDPRILTLYEKATKLIGIEKASNDLIKRLSVEGEASKKLKMVSVVGFGGLGKTTLARVVSDMLKEQFDCVVFVPIG</sequence>
<dbReference type="GO" id="GO:0006952">
    <property type="term" value="P:defense response"/>
    <property type="evidence" value="ECO:0007669"/>
    <property type="project" value="UniProtKB-KW"/>
</dbReference>
<dbReference type="Pfam" id="PF00931">
    <property type="entry name" value="NB-ARC"/>
    <property type="match status" value="1"/>
</dbReference>
<dbReference type="PANTHER" id="PTHR19338:SF69">
    <property type="entry name" value="OS07G0294100 PROTEIN"/>
    <property type="match status" value="1"/>
</dbReference>
<dbReference type="GO" id="GO:0043531">
    <property type="term" value="F:ADP binding"/>
    <property type="evidence" value="ECO:0007669"/>
    <property type="project" value="InterPro"/>
</dbReference>
<dbReference type="InterPro" id="IPR041118">
    <property type="entry name" value="Rx_N"/>
</dbReference>
<proteinExistence type="inferred from homology"/>
<evidence type="ECO:0000259" key="8">
    <source>
        <dbReference type="Pfam" id="PF18052"/>
    </source>
</evidence>
<dbReference type="EMBL" id="AP014967">
    <property type="protein sequence ID" value="BAT14665.1"/>
    <property type="molecule type" value="Genomic_DNA"/>
</dbReference>
<keyword evidence="2" id="KW-0433">Leucine-rich repeat</keyword>
<reference evidence="9 10" key="3">
    <citation type="journal article" date="2013" name="Rice">
        <title>Improvement of the Oryza sativa Nipponbare reference genome using next generation sequence and optical map data.</title>
        <authorList>
            <person name="Kawahara Y."/>
            <person name="de la Bastide M."/>
            <person name="Hamilton J.P."/>
            <person name="Kanamori H."/>
            <person name="McCombie W.R."/>
            <person name="Ouyang S."/>
            <person name="Schwartz D.C."/>
            <person name="Tanaka T."/>
            <person name="Wu J."/>
            <person name="Zhou S."/>
            <person name="Childs K.L."/>
            <person name="Davidson R.M."/>
            <person name="Lin H."/>
            <person name="Quesada-Ocampo L."/>
            <person name="Vaillancourt B."/>
            <person name="Sakai H."/>
            <person name="Lee S.S."/>
            <person name="Kim J."/>
            <person name="Numa H."/>
            <person name="Itoh T."/>
            <person name="Buell C.R."/>
            <person name="Matsumoto T."/>
        </authorList>
    </citation>
    <scope>NUCLEOTIDE SEQUENCE [LARGE SCALE GENOMIC DNA]</scope>
    <source>
        <strain evidence="10">cv. Nipponbare</strain>
    </source>
</reference>
<dbReference type="InterPro" id="IPR027417">
    <property type="entry name" value="P-loop_NTPase"/>
</dbReference>
<evidence type="ECO:0000256" key="6">
    <source>
        <dbReference type="SAM" id="Coils"/>
    </source>
</evidence>
<dbReference type="eggNOG" id="KOG4658">
    <property type="taxonomic scope" value="Eukaryota"/>
</dbReference>
<dbReference type="CDD" id="cd14798">
    <property type="entry name" value="RX-CC_like"/>
    <property type="match status" value="1"/>
</dbReference>
<reference evidence="10" key="1">
    <citation type="journal article" date="2005" name="Nature">
        <title>The map-based sequence of the rice genome.</title>
        <authorList>
            <consortium name="International rice genome sequencing project (IRGSP)"/>
            <person name="Matsumoto T."/>
            <person name="Wu J."/>
            <person name="Kanamori H."/>
            <person name="Katayose Y."/>
            <person name="Fujisawa M."/>
            <person name="Namiki N."/>
            <person name="Mizuno H."/>
            <person name="Yamamoto K."/>
            <person name="Antonio B.A."/>
            <person name="Baba T."/>
            <person name="Sakata K."/>
            <person name="Nagamura Y."/>
            <person name="Aoki H."/>
            <person name="Arikawa K."/>
            <person name="Arita K."/>
            <person name="Bito T."/>
            <person name="Chiden Y."/>
            <person name="Fujitsuka N."/>
            <person name="Fukunaka R."/>
            <person name="Hamada M."/>
            <person name="Harada C."/>
            <person name="Hayashi A."/>
            <person name="Hijishita S."/>
            <person name="Honda M."/>
            <person name="Hosokawa S."/>
            <person name="Ichikawa Y."/>
            <person name="Idonuma A."/>
            <person name="Iijima M."/>
            <person name="Ikeda M."/>
            <person name="Ikeno M."/>
            <person name="Ito K."/>
            <person name="Ito S."/>
            <person name="Ito T."/>
            <person name="Ito Y."/>
            <person name="Ito Y."/>
            <person name="Iwabuchi A."/>
            <person name="Kamiya K."/>
            <person name="Karasawa W."/>
            <person name="Kurita K."/>
            <person name="Katagiri S."/>
            <person name="Kikuta A."/>
            <person name="Kobayashi H."/>
            <person name="Kobayashi N."/>
            <person name="Machita K."/>
            <person name="Maehara T."/>
            <person name="Masukawa M."/>
            <person name="Mizubayashi T."/>
            <person name="Mukai Y."/>
            <person name="Nagasaki H."/>
            <person name="Nagata Y."/>
            <person name="Naito S."/>
            <person name="Nakashima M."/>
            <person name="Nakama Y."/>
            <person name="Nakamichi Y."/>
            <person name="Nakamura M."/>
            <person name="Meguro A."/>
            <person name="Negishi M."/>
            <person name="Ohta I."/>
            <person name="Ohta T."/>
            <person name="Okamoto M."/>
            <person name="Ono N."/>
            <person name="Saji S."/>
            <person name="Sakaguchi M."/>
            <person name="Sakai K."/>
            <person name="Shibata M."/>
            <person name="Shimokawa T."/>
            <person name="Song J."/>
            <person name="Takazaki Y."/>
            <person name="Terasawa K."/>
            <person name="Tsugane M."/>
            <person name="Tsuji K."/>
            <person name="Ueda S."/>
            <person name="Waki K."/>
            <person name="Yamagata H."/>
            <person name="Yamamoto M."/>
            <person name="Yamamoto S."/>
            <person name="Yamane H."/>
            <person name="Yoshiki S."/>
            <person name="Yoshihara R."/>
            <person name="Yukawa K."/>
            <person name="Zhong H."/>
            <person name="Yano M."/>
            <person name="Yuan Q."/>
            <person name="Ouyang S."/>
            <person name="Liu J."/>
            <person name="Jones K.M."/>
            <person name="Gansberger K."/>
            <person name="Moffat K."/>
            <person name="Hill J."/>
            <person name="Bera J."/>
            <person name="Fadrosh D."/>
            <person name="Jin S."/>
            <person name="Johri S."/>
            <person name="Kim M."/>
            <person name="Overton L."/>
            <person name="Reardon M."/>
            <person name="Tsitrin T."/>
            <person name="Vuong H."/>
            <person name="Weaver B."/>
            <person name="Ciecko A."/>
            <person name="Tallon L."/>
            <person name="Jackson J."/>
            <person name="Pai G."/>
            <person name="Aken S.V."/>
            <person name="Utterback T."/>
            <person name="Reidmuller S."/>
            <person name="Feldblyum T."/>
            <person name="Hsiao J."/>
            <person name="Zismann V."/>
            <person name="Iobst S."/>
            <person name="de Vazeille A.R."/>
            <person name="Buell C.R."/>
            <person name="Ying K."/>
            <person name="Li Y."/>
            <person name="Lu T."/>
            <person name="Huang Y."/>
            <person name="Zhao Q."/>
            <person name="Feng Q."/>
            <person name="Zhang L."/>
            <person name="Zhu J."/>
            <person name="Weng Q."/>
            <person name="Mu J."/>
            <person name="Lu Y."/>
            <person name="Fan D."/>
            <person name="Liu Y."/>
            <person name="Guan J."/>
            <person name="Zhang Y."/>
            <person name="Yu S."/>
            <person name="Liu X."/>
            <person name="Zhang Y."/>
            <person name="Hong G."/>
            <person name="Han B."/>
            <person name="Choisne N."/>
            <person name="Demange N."/>
            <person name="Orjeda G."/>
            <person name="Samain S."/>
            <person name="Cattolico L."/>
            <person name="Pelletier E."/>
            <person name="Couloux A."/>
            <person name="Segurens B."/>
            <person name="Wincker P."/>
            <person name="D'Hont A."/>
            <person name="Scarpelli C."/>
            <person name="Weissenbach J."/>
            <person name="Salanoubat M."/>
            <person name="Quetier F."/>
            <person name="Yu Y."/>
            <person name="Kim H.R."/>
            <person name="Rambo T."/>
            <person name="Currie J."/>
            <person name="Collura K."/>
            <person name="Luo M."/>
            <person name="Yang T."/>
            <person name="Ammiraju J.S.S."/>
            <person name="Engler F."/>
            <person name="Soderlund C."/>
            <person name="Wing R.A."/>
            <person name="Palmer L.E."/>
            <person name="de la Bastide M."/>
            <person name="Spiegel L."/>
            <person name="Nascimento L."/>
            <person name="Zutavern T."/>
            <person name="O'Shaughnessy A."/>
            <person name="Dike S."/>
            <person name="Dedhia N."/>
            <person name="Preston R."/>
            <person name="Balija V."/>
            <person name="McCombie W.R."/>
            <person name="Chow T."/>
            <person name="Chen H."/>
            <person name="Chung M."/>
            <person name="Chen C."/>
            <person name="Shaw J."/>
            <person name="Wu H."/>
            <person name="Hsiao K."/>
            <person name="Chao Y."/>
            <person name="Chu M."/>
            <person name="Cheng C."/>
            <person name="Hour A."/>
            <person name="Lee P."/>
            <person name="Lin S."/>
            <person name="Lin Y."/>
            <person name="Liou J."/>
            <person name="Liu S."/>
            <person name="Hsing Y."/>
            <person name="Raghuvanshi S."/>
            <person name="Mohanty A."/>
            <person name="Bharti A.K."/>
            <person name="Gaur A."/>
            <person name="Gupta V."/>
            <person name="Kumar D."/>
            <person name="Ravi V."/>
            <person name="Vij S."/>
            <person name="Kapur A."/>
            <person name="Khurana P."/>
            <person name="Khurana P."/>
            <person name="Khurana J.P."/>
            <person name="Tyagi A.K."/>
            <person name="Gaikwad K."/>
            <person name="Singh A."/>
            <person name="Dalal V."/>
            <person name="Srivastava S."/>
            <person name="Dixit A."/>
            <person name="Pal A.K."/>
            <person name="Ghazi I.A."/>
            <person name="Yadav M."/>
            <person name="Pandit A."/>
            <person name="Bhargava A."/>
            <person name="Sureshbabu K."/>
            <person name="Batra K."/>
            <person name="Sharma T.R."/>
            <person name="Mohapatra T."/>
            <person name="Singh N.K."/>
            <person name="Messing J."/>
            <person name="Nelson A.B."/>
            <person name="Fuks G."/>
            <person name="Kavchok S."/>
            <person name="Keizer G."/>
            <person name="Linton E."/>
            <person name="Llaca V."/>
            <person name="Song R."/>
            <person name="Tanyolac B."/>
            <person name="Young S."/>
            <person name="Ho-Il K."/>
            <person name="Hahn J.H."/>
            <person name="Sangsakoo G."/>
            <person name="Vanavichit A."/>
            <person name="de Mattos Luiz.A.T."/>
            <person name="Zimmer P.D."/>
            <person name="Malone G."/>
            <person name="Dellagostin O."/>
            <person name="de Oliveira A.C."/>
            <person name="Bevan M."/>
            <person name="Bancroft I."/>
            <person name="Minx P."/>
            <person name="Cordum H."/>
            <person name="Wilson R."/>
            <person name="Cheng Z."/>
            <person name="Jin W."/>
            <person name="Jiang J."/>
            <person name="Leong S.A."/>
            <person name="Iwama H."/>
            <person name="Gojobori T."/>
            <person name="Itoh T."/>
            <person name="Niimura Y."/>
            <person name="Fujii Y."/>
            <person name="Habara T."/>
            <person name="Sakai H."/>
            <person name="Sato Y."/>
            <person name="Wilson G."/>
            <person name="Kumar K."/>
            <person name="McCouch S."/>
            <person name="Juretic N."/>
            <person name="Hoen D."/>
            <person name="Wright S."/>
            <person name="Bruskiewich R."/>
            <person name="Bureau T."/>
            <person name="Miyao A."/>
            <person name="Hirochika H."/>
            <person name="Nishikawa T."/>
            <person name="Kadowaki K."/>
            <person name="Sugiura M."/>
            <person name="Burr B."/>
            <person name="Sasaki T."/>
        </authorList>
    </citation>
    <scope>NUCLEOTIDE SEQUENCE [LARGE SCALE GENOMIC DNA]</scope>
    <source>
        <strain evidence="10">cv. Nipponbare</strain>
    </source>
</reference>
<dbReference type="PANTHER" id="PTHR19338">
    <property type="entry name" value="TRANSLOCASE OF INNER MITOCHONDRIAL MEMBRANE 13 HOMOLOG"/>
    <property type="match status" value="1"/>
</dbReference>
<keyword evidence="5" id="KW-0611">Plant defense</keyword>
<dbReference type="STRING" id="39947.A0A0P0Y3T5"/>
<evidence type="ECO:0000256" key="4">
    <source>
        <dbReference type="ARBA" id="ARBA00022741"/>
    </source>
</evidence>
<dbReference type="SMR" id="A0A0P0Y3T5"/>
<evidence type="ECO:0000256" key="3">
    <source>
        <dbReference type="ARBA" id="ARBA00022737"/>
    </source>
</evidence>
<dbReference type="FunCoup" id="A0A0P0Y3T5">
    <property type="interactions" value="1"/>
</dbReference>
<keyword evidence="3" id="KW-0677">Repeat</keyword>
<dbReference type="Gramene" id="Os11t0589800-00">
    <property type="protein sequence ID" value="Os11t0589800-00"/>
    <property type="gene ID" value="Os11g0589800"/>
</dbReference>
<dbReference type="InterPro" id="IPR002182">
    <property type="entry name" value="NB-ARC"/>
</dbReference>
<dbReference type="AlphaFoldDB" id="A0A0P0Y3T5"/>
<evidence type="ECO:0000256" key="2">
    <source>
        <dbReference type="ARBA" id="ARBA00022614"/>
    </source>
</evidence>
<dbReference type="OMA" id="DIIHERP"/>
<dbReference type="SUPFAM" id="SSF52540">
    <property type="entry name" value="P-loop containing nucleoside triphosphate hydrolases"/>
    <property type="match status" value="1"/>
</dbReference>
<dbReference type="Pfam" id="PF18052">
    <property type="entry name" value="Rx_N"/>
    <property type="match status" value="1"/>
</dbReference>
<comment type="similarity">
    <text evidence="1">Belongs to the disease resistance NB-LRR family.</text>
</comment>
<feature type="domain" description="NB-ARC" evidence="7">
    <location>
        <begin position="174"/>
        <end position="230"/>
    </location>
</feature>
<dbReference type="InParanoid" id="A0A0P0Y3T5"/>
<name>A0A0P0Y3T5_ORYSJ</name>
<evidence type="ECO:0000259" key="7">
    <source>
        <dbReference type="Pfam" id="PF00931"/>
    </source>
</evidence>
<reference evidence="9 10" key="2">
    <citation type="journal article" date="2013" name="Plant Cell Physiol.">
        <title>Rice Annotation Project Database (RAP-DB): an integrative and interactive database for rice genomics.</title>
        <authorList>
            <person name="Sakai H."/>
            <person name="Lee S.S."/>
            <person name="Tanaka T."/>
            <person name="Numa H."/>
            <person name="Kim J."/>
            <person name="Kawahara Y."/>
            <person name="Wakimoto H."/>
            <person name="Yang C.C."/>
            <person name="Iwamoto M."/>
            <person name="Abe T."/>
            <person name="Yamada Y."/>
            <person name="Muto A."/>
            <person name="Inokuchi H."/>
            <person name="Ikemura T."/>
            <person name="Matsumoto T."/>
            <person name="Sasaki T."/>
            <person name="Itoh T."/>
        </authorList>
    </citation>
    <scope>NUCLEOTIDE SEQUENCE [LARGE SCALE GENOMIC DNA]</scope>
    <source>
        <strain evidence="10">cv. Nipponbare</strain>
    </source>
</reference>
<dbReference type="Gene3D" id="1.20.5.4130">
    <property type="match status" value="1"/>
</dbReference>
<accession>A0A0P0Y3T5</accession>
<gene>
    <name evidence="9" type="ordered locus">Os11g0589800</name>
    <name evidence="9" type="ORF">OSNPB_110589800</name>
</gene>
<organism evidence="9 10">
    <name type="scientific">Oryza sativa subsp. japonica</name>
    <name type="common">Rice</name>
    <dbReference type="NCBI Taxonomy" id="39947"/>
    <lineage>
        <taxon>Eukaryota</taxon>
        <taxon>Viridiplantae</taxon>
        <taxon>Streptophyta</taxon>
        <taxon>Embryophyta</taxon>
        <taxon>Tracheophyta</taxon>
        <taxon>Spermatophyta</taxon>
        <taxon>Magnoliopsida</taxon>
        <taxon>Liliopsida</taxon>
        <taxon>Poales</taxon>
        <taxon>Poaceae</taxon>
        <taxon>BOP clade</taxon>
        <taxon>Oryzoideae</taxon>
        <taxon>Oryzeae</taxon>
        <taxon>Oryzinae</taxon>
        <taxon>Oryza</taxon>
        <taxon>Oryza sativa</taxon>
    </lineage>
</organism>
<dbReference type="Gene3D" id="3.40.50.300">
    <property type="entry name" value="P-loop containing nucleotide triphosphate hydrolases"/>
    <property type="match status" value="1"/>
</dbReference>
<dbReference type="Proteomes" id="UP000059680">
    <property type="component" value="Chromosome 11"/>
</dbReference>
<dbReference type="InterPro" id="IPR038005">
    <property type="entry name" value="RX-like_CC"/>
</dbReference>
<keyword evidence="6" id="KW-0175">Coiled coil</keyword>
<evidence type="ECO:0000256" key="5">
    <source>
        <dbReference type="ARBA" id="ARBA00022821"/>
    </source>
</evidence>
<evidence type="ECO:0000313" key="9">
    <source>
        <dbReference type="EMBL" id="BAT14665.1"/>
    </source>
</evidence>
<evidence type="ECO:0000313" key="10">
    <source>
        <dbReference type="Proteomes" id="UP000059680"/>
    </source>
</evidence>
<feature type="coiled-coil region" evidence="6">
    <location>
        <begin position="30"/>
        <end position="57"/>
    </location>
</feature>
<protein>
    <submittedName>
        <fullName evidence="9">Os11g0589800 protein</fullName>
    </submittedName>
</protein>